<keyword evidence="11" id="KW-1185">Reference proteome</keyword>
<feature type="transmembrane region" description="Helical" evidence="6">
    <location>
        <begin position="169"/>
        <end position="187"/>
    </location>
</feature>
<feature type="region of interest" description="Disordered" evidence="5">
    <location>
        <begin position="1"/>
        <end position="29"/>
    </location>
</feature>
<evidence type="ECO:0000256" key="6">
    <source>
        <dbReference type="SAM" id="Phobius"/>
    </source>
</evidence>
<dbReference type="RefSeq" id="XP_013422809.1">
    <property type="nucleotide sequence ID" value="XM_013567355.1"/>
</dbReference>
<dbReference type="InterPro" id="IPR049453">
    <property type="entry name" value="Memb_transporter_dom"/>
</dbReference>
<feature type="transmembrane region" description="Helical" evidence="6">
    <location>
        <begin position="226"/>
        <end position="245"/>
    </location>
</feature>
<dbReference type="InterPro" id="IPR018823">
    <property type="entry name" value="ArAE_2_N"/>
</dbReference>
<feature type="compositionally biased region" description="Polar residues" evidence="5">
    <location>
        <begin position="1"/>
        <end position="11"/>
    </location>
</feature>
<dbReference type="Pfam" id="PF10334">
    <property type="entry name" value="BRE4"/>
    <property type="match status" value="1"/>
</dbReference>
<evidence type="ECO:0000313" key="11">
    <source>
        <dbReference type="Proteomes" id="UP000027730"/>
    </source>
</evidence>
<evidence type="ECO:0000259" key="7">
    <source>
        <dbReference type="Pfam" id="PF10334"/>
    </source>
</evidence>
<dbReference type="AlphaFoldDB" id="A0A074WFP9"/>
<evidence type="ECO:0000259" key="8">
    <source>
        <dbReference type="Pfam" id="PF10337"/>
    </source>
</evidence>
<evidence type="ECO:0000259" key="9">
    <source>
        <dbReference type="Pfam" id="PF13515"/>
    </source>
</evidence>
<dbReference type="Pfam" id="PF13515">
    <property type="entry name" value="FUSC_2"/>
    <property type="match status" value="1"/>
</dbReference>
<evidence type="ECO:0000256" key="3">
    <source>
        <dbReference type="ARBA" id="ARBA00022989"/>
    </source>
</evidence>
<evidence type="ECO:0000256" key="2">
    <source>
        <dbReference type="ARBA" id="ARBA00022692"/>
    </source>
</evidence>
<organism evidence="10 11">
    <name type="scientific">Aureobasidium namibiae CBS 147.97</name>
    <dbReference type="NCBI Taxonomy" id="1043004"/>
    <lineage>
        <taxon>Eukaryota</taxon>
        <taxon>Fungi</taxon>
        <taxon>Dikarya</taxon>
        <taxon>Ascomycota</taxon>
        <taxon>Pezizomycotina</taxon>
        <taxon>Dothideomycetes</taxon>
        <taxon>Dothideomycetidae</taxon>
        <taxon>Dothideales</taxon>
        <taxon>Saccotheciaceae</taxon>
        <taxon>Aureobasidium</taxon>
    </lineage>
</organism>
<dbReference type="STRING" id="1043004.A0A074WFP9"/>
<feature type="transmembrane region" description="Helical" evidence="6">
    <location>
        <begin position="721"/>
        <end position="741"/>
    </location>
</feature>
<reference evidence="10 11" key="1">
    <citation type="journal article" date="2014" name="BMC Genomics">
        <title>Genome sequencing of four Aureobasidium pullulans varieties: biotechnological potential, stress tolerance, and description of new species.</title>
        <authorList>
            <person name="Gostin Ar C."/>
            <person name="Ohm R.A."/>
            <person name="Kogej T."/>
            <person name="Sonjak S."/>
            <person name="Turk M."/>
            <person name="Zajc J."/>
            <person name="Zalar P."/>
            <person name="Grube M."/>
            <person name="Sun H."/>
            <person name="Han J."/>
            <person name="Sharma A."/>
            <person name="Chiniquy J."/>
            <person name="Ngan C.Y."/>
            <person name="Lipzen A."/>
            <person name="Barry K."/>
            <person name="Grigoriev I.V."/>
            <person name="Gunde-Cimerman N."/>
        </authorList>
    </citation>
    <scope>NUCLEOTIDE SEQUENCE [LARGE SCALE GENOMIC DNA]</scope>
    <source>
        <strain evidence="10 11">CBS 147.97</strain>
    </source>
</reference>
<dbReference type="OrthoDB" id="2274698at2759"/>
<feature type="transmembrane region" description="Helical" evidence="6">
    <location>
        <begin position="665"/>
        <end position="685"/>
    </location>
</feature>
<dbReference type="Pfam" id="PF10337">
    <property type="entry name" value="ArAE_2_N"/>
    <property type="match status" value="1"/>
</dbReference>
<dbReference type="HOGENOM" id="CLU_003918_0_0_1"/>
<feature type="transmembrane region" description="Helical" evidence="6">
    <location>
        <begin position="616"/>
        <end position="641"/>
    </location>
</feature>
<evidence type="ECO:0008006" key="12">
    <source>
        <dbReference type="Google" id="ProtNLM"/>
    </source>
</evidence>
<dbReference type="PANTHER" id="PTHR37994">
    <property type="entry name" value="ARAE_2_N DOMAIN-CONTAINING PROTEIN-RELATED"/>
    <property type="match status" value="1"/>
</dbReference>
<feature type="domain" description="Integral membrane bound transporter" evidence="9">
    <location>
        <begin position="642"/>
        <end position="775"/>
    </location>
</feature>
<evidence type="ECO:0000313" key="10">
    <source>
        <dbReference type="EMBL" id="KEQ68682.1"/>
    </source>
</evidence>
<keyword evidence="4 6" id="KW-0472">Membrane</keyword>
<feature type="transmembrane region" description="Helical" evidence="6">
    <location>
        <begin position="194"/>
        <end position="214"/>
    </location>
</feature>
<accession>A0A074WFP9</accession>
<keyword evidence="2 6" id="KW-0812">Transmembrane</keyword>
<dbReference type="EMBL" id="KL584727">
    <property type="protein sequence ID" value="KEQ68682.1"/>
    <property type="molecule type" value="Genomic_DNA"/>
</dbReference>
<proteinExistence type="predicted"/>
<dbReference type="GO" id="GO:0016020">
    <property type="term" value="C:membrane"/>
    <property type="evidence" value="ECO:0007669"/>
    <property type="project" value="UniProtKB-SubCell"/>
</dbReference>
<feature type="domain" description="Putative ER transporter 6TM N-terminal" evidence="8">
    <location>
        <begin position="37"/>
        <end position="481"/>
    </location>
</feature>
<sequence length="997" mass="109699">MSVERQPSASTQEKESHNGNSPTLQKTNTTATKKRKLPPFLDHFNTRDLKILFRCSVAFWVTSLLIVIEPTLQTFGNATFFGCIVVVFLPPSGVVLVFLLGAFTMILGMGLAWAWGVVAMKAAQATRPQAETLARLQALGIQAAKNTGATTYSPASVLVYNGFMLDTRVTVTFFCMLSLFIYFMARLRIKAPKFALTAIFAWIVTDVFLTIGPLLPSFQGTIPQVLIKPAAAAIAISLACSMLIFPESTSHMTLFGMHKLVTSMASSLDLTRSFLNNYPDTSHLESMQALRAGVLGGWAALEPAFGFLSFDLSFGHWSAQDIASLREPVRRVMIGSMSLLAFEILQGRSRDRMKQLASNDIRTQELAGKEDKQKKHTYGRHQVMQSLNLVDALREPEAVQSVSDSYQALSRASDPLLEACKSAFQAMAHSIHENNSRRWFGRMSAEQFAEMRQSHVDVLEHLREERAKFPDVANEALFASHQHLFDENGRFHGQTSERRKLGGMFFGFNFEDRLLILAAALERALEQITLLEKERTKVRIWFPTGLRKFGAWAFGGSRAPAIGASSIDDMPQADKATIEELQQSFKRVHKPTRKRNKISSVILGFGQWLRNDEGIFALRVLVATLAAAIPAVCTTSAGFYYREKGLWALIMAQTGTASFSAEFNFAFTTRIFGTITGGVLGMLGWYIGSGSGTGNPYGLGAVLAVYAVILMWFRLYTPPQLLQAVMIGGATVILVIGYGYIDTHIPTYGNPGWGYEVFWRRTVLVLVGFAISFIVTLLPWPSSLSRNIAHKLSGVLDNEADHYAALLSSWSDLDSHDKHTVAVEAVTIQLAGQLNALSGPIGSLKFELSSSVFDSTTCGRIKSIAEFINYQLAHLHIRAATLTPELRHRFTNASGILDHRSIADVMVVMSIVAQSLKTGDPLPARLPTPLLKKCLEHGHGTAVENLTIDVLKKEGVRGYTVCMSAYLGFLSGIDELVLALKEAVGEAHHIPDDLKLA</sequence>
<gene>
    <name evidence="10" type="ORF">M436DRAFT_57931</name>
</gene>
<dbReference type="GeneID" id="25412559"/>
<feature type="compositionally biased region" description="Polar residues" evidence="5">
    <location>
        <begin position="18"/>
        <end position="29"/>
    </location>
</feature>
<evidence type="ECO:0000256" key="5">
    <source>
        <dbReference type="SAM" id="MobiDB-lite"/>
    </source>
</evidence>
<dbReference type="PANTHER" id="PTHR37994:SF3">
    <property type="entry name" value="ER TRANSPORTER 6TM N-TERMINAL DOMAIN-CONTAINING PROTEIN"/>
    <property type="match status" value="1"/>
</dbReference>
<protein>
    <recommendedName>
        <fullName evidence="12">ER transporter 6TM N-terminal domain-containing protein</fullName>
    </recommendedName>
</protein>
<comment type="subcellular location">
    <subcellularLocation>
        <location evidence="1">Membrane</location>
        <topology evidence="1">Multi-pass membrane protein</topology>
    </subcellularLocation>
</comment>
<feature type="transmembrane region" description="Helical" evidence="6">
    <location>
        <begin position="51"/>
        <end position="68"/>
    </location>
</feature>
<feature type="transmembrane region" description="Helical" evidence="6">
    <location>
        <begin position="762"/>
        <end position="780"/>
    </location>
</feature>
<feature type="transmembrane region" description="Helical" evidence="6">
    <location>
        <begin position="80"/>
        <end position="113"/>
    </location>
</feature>
<dbReference type="Proteomes" id="UP000027730">
    <property type="component" value="Unassembled WGS sequence"/>
</dbReference>
<dbReference type="InterPro" id="IPR018820">
    <property type="entry name" value="BRE4-related_DUF2421"/>
</dbReference>
<evidence type="ECO:0000256" key="4">
    <source>
        <dbReference type="ARBA" id="ARBA00023136"/>
    </source>
</evidence>
<evidence type="ECO:0000256" key="1">
    <source>
        <dbReference type="ARBA" id="ARBA00004141"/>
    </source>
</evidence>
<name>A0A074WFP9_9PEZI</name>
<feature type="domain" description="DUF2421" evidence="7">
    <location>
        <begin position="779"/>
        <end position="988"/>
    </location>
</feature>
<feature type="transmembrane region" description="Helical" evidence="6">
    <location>
        <begin position="697"/>
        <end position="715"/>
    </location>
</feature>
<keyword evidence="3 6" id="KW-1133">Transmembrane helix</keyword>